<dbReference type="GO" id="GO:1990961">
    <property type="term" value="P:xenobiotic detoxification by transmembrane export across the plasma membrane"/>
    <property type="evidence" value="ECO:0007669"/>
    <property type="project" value="InterPro"/>
</dbReference>
<reference evidence="7 9" key="2">
    <citation type="journal article" date="2013" name="Nature">
        <title>Insights into bilaterian evolution from three spiralian genomes.</title>
        <authorList>
            <person name="Simakov O."/>
            <person name="Marletaz F."/>
            <person name="Cho S.J."/>
            <person name="Edsinger-Gonzales E."/>
            <person name="Havlak P."/>
            <person name="Hellsten U."/>
            <person name="Kuo D.H."/>
            <person name="Larsson T."/>
            <person name="Lv J."/>
            <person name="Arendt D."/>
            <person name="Savage R."/>
            <person name="Osoegawa K."/>
            <person name="de Jong P."/>
            <person name="Grimwood J."/>
            <person name="Chapman J.A."/>
            <person name="Shapiro H."/>
            <person name="Aerts A."/>
            <person name="Otillar R.P."/>
            <person name="Terry A.Y."/>
            <person name="Boore J.L."/>
            <person name="Grigoriev I.V."/>
            <person name="Lindberg D.R."/>
            <person name="Seaver E.C."/>
            <person name="Weisblat D.A."/>
            <person name="Putnam N.H."/>
            <person name="Rokhsar D.S."/>
        </authorList>
    </citation>
    <scope>NUCLEOTIDE SEQUENCE</scope>
    <source>
        <strain evidence="7 9">I ESC-2004</strain>
    </source>
</reference>
<dbReference type="Proteomes" id="UP000014760">
    <property type="component" value="Unassembled WGS sequence"/>
</dbReference>
<keyword evidence="3 6" id="KW-0812">Transmembrane</keyword>
<dbReference type="EMBL" id="KB310228">
    <property type="protein sequence ID" value="ELT92198.1"/>
    <property type="molecule type" value="Genomic_DNA"/>
</dbReference>
<dbReference type="CDD" id="cd13132">
    <property type="entry name" value="MATE_eukaryotic"/>
    <property type="match status" value="1"/>
</dbReference>
<reference evidence="8" key="3">
    <citation type="submission" date="2015-06" db="UniProtKB">
        <authorList>
            <consortium name="EnsemblMetazoa"/>
        </authorList>
    </citation>
    <scope>IDENTIFICATION</scope>
</reference>
<evidence type="ECO:0000313" key="9">
    <source>
        <dbReference type="Proteomes" id="UP000014760"/>
    </source>
</evidence>
<protein>
    <recommendedName>
        <fullName evidence="6">Multidrug and toxin extrusion protein</fullName>
    </recommendedName>
</protein>
<sequence>MSTIFLGHVGATELSAAALSNAMMNVFCVPVIMGLTTACDTYFSQTYGSGEREYIGVLLQRSFAIIFLVCTVVSGIFLNMETLLVFIGQDPVASRMTGLYMSINIPGVFGLATYIILTKYMAVQGKILASVLIVGIGIALCAIVDYILVIQMNMGVVGAAIGQDVASLSMAAISLSYIYFTKLYKDTWTGWNSDMLLDWGSFFTLGLKGLLLFCVEYWMWVIVVVAAGYLGEVDLGAQEVFYNIEAIFVCLGLGVGDATSIRVGQELGAGNVDMVVVATRVSYTFVAGCACVLGIVIGGMRNVLPKLYTNIPAVLQLATKMMPWVALLIFLDSLSYTGQGVFRGAGFQGPAFCVIAMCYYSLALPISLSLMFLTDIGTIGAWVGVSIGIALASSVFFISSQFIIDWHKATRKASQRIQGGYINLDHGQEPIDRNEHSALIPESDYNSLLMDNITHEGNTVTPELWRKRKITCGCVLAFFVLCVVVRIATPHSAFTTTTSLNVTESSLAHNVTTAFYVTESSFASNVSELFMTTINPQFSNLTTL</sequence>
<comment type="subcellular location">
    <subcellularLocation>
        <location evidence="1">Membrane</location>
        <topology evidence="1">Multi-pass membrane protein</topology>
    </subcellularLocation>
</comment>
<name>R7TEK8_CAPTE</name>
<accession>R7TEK8</accession>
<feature type="transmembrane region" description="Helical" evidence="6">
    <location>
        <begin position="156"/>
        <end position="180"/>
    </location>
</feature>
<feature type="transmembrane region" description="Helical" evidence="6">
    <location>
        <begin position="129"/>
        <end position="150"/>
    </location>
</feature>
<feature type="transmembrane region" description="Helical" evidence="6">
    <location>
        <begin position="281"/>
        <end position="301"/>
    </location>
</feature>
<dbReference type="OrthoDB" id="2126698at2759"/>
<evidence type="ECO:0000256" key="5">
    <source>
        <dbReference type="ARBA" id="ARBA00023136"/>
    </source>
</evidence>
<dbReference type="Pfam" id="PF01554">
    <property type="entry name" value="MatE"/>
    <property type="match status" value="2"/>
</dbReference>
<dbReference type="GO" id="GO:0042910">
    <property type="term" value="F:xenobiotic transmembrane transporter activity"/>
    <property type="evidence" value="ECO:0007669"/>
    <property type="project" value="InterPro"/>
</dbReference>
<evidence type="ECO:0000256" key="4">
    <source>
        <dbReference type="ARBA" id="ARBA00022989"/>
    </source>
</evidence>
<evidence type="ECO:0000256" key="3">
    <source>
        <dbReference type="ARBA" id="ARBA00022692"/>
    </source>
</evidence>
<evidence type="ECO:0000256" key="6">
    <source>
        <dbReference type="RuleBase" id="RU004914"/>
    </source>
</evidence>
<reference evidence="9" key="1">
    <citation type="submission" date="2012-12" db="EMBL/GenBank/DDBJ databases">
        <authorList>
            <person name="Hellsten U."/>
            <person name="Grimwood J."/>
            <person name="Chapman J.A."/>
            <person name="Shapiro H."/>
            <person name="Aerts A."/>
            <person name="Otillar R.P."/>
            <person name="Terry A.Y."/>
            <person name="Boore J.L."/>
            <person name="Simakov O."/>
            <person name="Marletaz F."/>
            <person name="Cho S.-J."/>
            <person name="Edsinger-Gonzales E."/>
            <person name="Havlak P."/>
            <person name="Kuo D.-H."/>
            <person name="Larsson T."/>
            <person name="Lv J."/>
            <person name="Arendt D."/>
            <person name="Savage R."/>
            <person name="Osoegawa K."/>
            <person name="de Jong P."/>
            <person name="Lindberg D.R."/>
            <person name="Seaver E.C."/>
            <person name="Weisblat D.A."/>
            <person name="Putnam N.H."/>
            <person name="Grigoriev I.V."/>
            <person name="Rokhsar D.S."/>
        </authorList>
    </citation>
    <scope>NUCLEOTIDE SEQUENCE</scope>
    <source>
        <strain evidence="9">I ESC-2004</strain>
    </source>
</reference>
<dbReference type="InterPro" id="IPR002528">
    <property type="entry name" value="MATE_fam"/>
</dbReference>
<dbReference type="OMA" id="KISHHHI"/>
<keyword evidence="5 6" id="KW-0472">Membrane</keyword>
<feature type="transmembrane region" description="Helical" evidence="6">
    <location>
        <begin position="99"/>
        <end position="117"/>
    </location>
</feature>
<gene>
    <name evidence="7" type="ORF">CAPTEDRAFT_221225</name>
</gene>
<dbReference type="AlphaFoldDB" id="R7TEK8"/>
<evidence type="ECO:0000313" key="8">
    <source>
        <dbReference type="EnsemblMetazoa" id="CapteP221225"/>
    </source>
</evidence>
<dbReference type="GO" id="GO:0015297">
    <property type="term" value="F:antiporter activity"/>
    <property type="evidence" value="ECO:0007669"/>
    <property type="project" value="InterPro"/>
</dbReference>
<dbReference type="NCBIfam" id="TIGR00797">
    <property type="entry name" value="matE"/>
    <property type="match status" value="1"/>
</dbReference>
<dbReference type="HOGENOM" id="CLU_012893_1_3_1"/>
<dbReference type="InterPro" id="IPR045069">
    <property type="entry name" value="MATE_euk"/>
</dbReference>
<feature type="transmembrane region" description="Helical" evidence="6">
    <location>
        <begin position="63"/>
        <end position="87"/>
    </location>
</feature>
<dbReference type="EnsemblMetazoa" id="CapteT221225">
    <property type="protein sequence ID" value="CapteP221225"/>
    <property type="gene ID" value="CapteG221225"/>
</dbReference>
<evidence type="ECO:0000256" key="2">
    <source>
        <dbReference type="ARBA" id="ARBA00010199"/>
    </source>
</evidence>
<comment type="similarity">
    <text evidence="2 6">Belongs to the multi antimicrobial extrusion (MATE) (TC 2.A.66.1) family.</text>
</comment>
<dbReference type="GO" id="GO:0016020">
    <property type="term" value="C:membrane"/>
    <property type="evidence" value="ECO:0007669"/>
    <property type="project" value="UniProtKB-SubCell"/>
</dbReference>
<keyword evidence="9" id="KW-1185">Reference proteome</keyword>
<feature type="transmembrane region" description="Helical" evidence="6">
    <location>
        <begin position="240"/>
        <end position="260"/>
    </location>
</feature>
<feature type="transmembrane region" description="Helical" evidence="6">
    <location>
        <begin position="201"/>
        <end position="228"/>
    </location>
</feature>
<evidence type="ECO:0000256" key="1">
    <source>
        <dbReference type="ARBA" id="ARBA00004141"/>
    </source>
</evidence>
<dbReference type="STRING" id="283909.R7TEK8"/>
<feature type="transmembrane region" description="Helical" evidence="6">
    <location>
        <begin position="379"/>
        <end position="404"/>
    </location>
</feature>
<keyword evidence="4 6" id="KW-1133">Transmembrane helix</keyword>
<evidence type="ECO:0000313" key="7">
    <source>
        <dbReference type="EMBL" id="ELT92198.1"/>
    </source>
</evidence>
<organism evidence="7">
    <name type="scientific">Capitella teleta</name>
    <name type="common">Polychaete worm</name>
    <dbReference type="NCBI Taxonomy" id="283909"/>
    <lineage>
        <taxon>Eukaryota</taxon>
        <taxon>Metazoa</taxon>
        <taxon>Spiralia</taxon>
        <taxon>Lophotrochozoa</taxon>
        <taxon>Annelida</taxon>
        <taxon>Polychaeta</taxon>
        <taxon>Sedentaria</taxon>
        <taxon>Scolecida</taxon>
        <taxon>Capitellidae</taxon>
        <taxon>Capitella</taxon>
    </lineage>
</organism>
<feature type="transmembrane region" description="Helical" evidence="6">
    <location>
        <begin position="470"/>
        <end position="489"/>
    </location>
</feature>
<feature type="transmembrane region" description="Helical" evidence="6">
    <location>
        <begin position="350"/>
        <end position="373"/>
    </location>
</feature>
<feature type="transmembrane region" description="Helical" evidence="6">
    <location>
        <begin position="22"/>
        <end position="43"/>
    </location>
</feature>
<dbReference type="EMBL" id="AMQN01013439">
    <property type="status" value="NOT_ANNOTATED_CDS"/>
    <property type="molecule type" value="Genomic_DNA"/>
</dbReference>
<dbReference type="PANTHER" id="PTHR11206">
    <property type="entry name" value="MULTIDRUG RESISTANCE PROTEIN"/>
    <property type="match status" value="1"/>
</dbReference>
<proteinExistence type="inferred from homology"/>